<protein>
    <submittedName>
        <fullName evidence="2">Uncharacterized protein</fullName>
    </submittedName>
</protein>
<dbReference type="RefSeq" id="WP_006896987.1">
    <property type="nucleotide sequence ID" value="NZ_BANU01000019.1"/>
</dbReference>
<name>L7LKC3_9ACTN</name>
<dbReference type="Proteomes" id="UP000035083">
    <property type="component" value="Unassembled WGS sequence"/>
</dbReference>
<accession>L7LKC3</accession>
<dbReference type="EMBL" id="BANU01000019">
    <property type="protein sequence ID" value="GAC61585.1"/>
    <property type="molecule type" value="Genomic_DNA"/>
</dbReference>
<proteinExistence type="predicted"/>
<feature type="region of interest" description="Disordered" evidence="1">
    <location>
        <begin position="1"/>
        <end position="33"/>
    </location>
</feature>
<keyword evidence="3" id="KW-1185">Reference proteome</keyword>
<comment type="caution">
    <text evidence="2">The sequence shown here is derived from an EMBL/GenBank/DDBJ whole genome shotgun (WGS) entry which is preliminary data.</text>
</comment>
<evidence type="ECO:0000313" key="3">
    <source>
        <dbReference type="Proteomes" id="UP000035083"/>
    </source>
</evidence>
<organism evidence="2 3">
    <name type="scientific">Gordonia sihwensis NBRC 108236</name>
    <dbReference type="NCBI Taxonomy" id="1223544"/>
    <lineage>
        <taxon>Bacteria</taxon>
        <taxon>Bacillati</taxon>
        <taxon>Actinomycetota</taxon>
        <taxon>Actinomycetes</taxon>
        <taxon>Mycobacteriales</taxon>
        <taxon>Gordoniaceae</taxon>
        <taxon>Gordonia</taxon>
    </lineage>
</organism>
<sequence>MSYLTPSDQAKQPSAGREPFPRKGTRDTPLSTIRPRLAAAELTALSGSVLFADRVRRDLEAQAREGEGA</sequence>
<evidence type="ECO:0000313" key="2">
    <source>
        <dbReference type="EMBL" id="GAC61585.1"/>
    </source>
</evidence>
<dbReference type="AlphaFoldDB" id="L7LKC3"/>
<feature type="compositionally biased region" description="Polar residues" evidence="1">
    <location>
        <begin position="1"/>
        <end position="12"/>
    </location>
</feature>
<evidence type="ECO:0000256" key="1">
    <source>
        <dbReference type="SAM" id="MobiDB-lite"/>
    </source>
</evidence>
<gene>
    <name evidence="2" type="ORF">GSI01S_19_00490</name>
</gene>
<reference evidence="2 3" key="1">
    <citation type="submission" date="2012-12" db="EMBL/GenBank/DDBJ databases">
        <title>Whole genome shotgun sequence of Gordonia sihwensis NBRC 108236.</title>
        <authorList>
            <person name="Yoshida I."/>
            <person name="Hosoyama A."/>
            <person name="Tsuchikane K."/>
            <person name="Ando Y."/>
            <person name="Baba S."/>
            <person name="Ohji S."/>
            <person name="Hamada M."/>
            <person name="Tamura T."/>
            <person name="Yamazoe A."/>
            <person name="Yamazaki S."/>
            <person name="Fujita N."/>
        </authorList>
    </citation>
    <scope>NUCLEOTIDE SEQUENCE [LARGE SCALE GENOMIC DNA]</scope>
    <source>
        <strain evidence="2 3">NBRC 108236</strain>
    </source>
</reference>